<name>A0A2B7ZN71_9EURO</name>
<dbReference type="PANTHER" id="PTHR13282">
    <property type="entry name" value="PROTEIN FAM32A"/>
    <property type="match status" value="1"/>
</dbReference>
<organism evidence="2 3">
    <name type="scientific">[Emmonsia] crescens</name>
    <dbReference type="NCBI Taxonomy" id="73230"/>
    <lineage>
        <taxon>Eukaryota</taxon>
        <taxon>Fungi</taxon>
        <taxon>Dikarya</taxon>
        <taxon>Ascomycota</taxon>
        <taxon>Pezizomycotina</taxon>
        <taxon>Eurotiomycetes</taxon>
        <taxon>Eurotiomycetidae</taxon>
        <taxon>Onygenales</taxon>
        <taxon>Ajellomycetaceae</taxon>
        <taxon>Emergomyces</taxon>
    </lineage>
</organism>
<keyword evidence="3" id="KW-1185">Reference proteome</keyword>
<dbReference type="Pfam" id="PF08555">
    <property type="entry name" value="FAM32A"/>
    <property type="match status" value="1"/>
</dbReference>
<dbReference type="InterPro" id="IPR013865">
    <property type="entry name" value="FAM32A"/>
</dbReference>
<dbReference type="Proteomes" id="UP000226031">
    <property type="component" value="Unassembled WGS sequence"/>
</dbReference>
<evidence type="ECO:0000313" key="3">
    <source>
        <dbReference type="Proteomes" id="UP000226031"/>
    </source>
</evidence>
<dbReference type="EMBL" id="PDND01000027">
    <property type="protein sequence ID" value="PGH35095.1"/>
    <property type="molecule type" value="Genomic_DNA"/>
</dbReference>
<feature type="compositionally biased region" description="Basic and acidic residues" evidence="1">
    <location>
        <begin position="106"/>
        <end position="120"/>
    </location>
</feature>
<accession>A0A2B7ZN71</accession>
<gene>
    <name evidence="2" type="ORF">GX50_02016</name>
</gene>
<reference evidence="2 3" key="1">
    <citation type="submission" date="2017-10" db="EMBL/GenBank/DDBJ databases">
        <title>Comparative genomics in systemic dimorphic fungi from Ajellomycetaceae.</title>
        <authorList>
            <person name="Munoz J.F."/>
            <person name="Mcewen J.G."/>
            <person name="Clay O.K."/>
            <person name="Cuomo C.A."/>
        </authorList>
    </citation>
    <scope>NUCLEOTIDE SEQUENCE [LARGE SCALE GENOMIC DNA]</scope>
    <source>
        <strain evidence="2 3">UAMH4076</strain>
    </source>
</reference>
<evidence type="ECO:0000313" key="2">
    <source>
        <dbReference type="EMBL" id="PGH35095.1"/>
    </source>
</evidence>
<evidence type="ECO:0000256" key="1">
    <source>
        <dbReference type="SAM" id="MobiDB-lite"/>
    </source>
</evidence>
<dbReference type="PANTHER" id="PTHR13282:SF6">
    <property type="entry name" value="PROTEIN FAM32A"/>
    <property type="match status" value="1"/>
</dbReference>
<feature type="compositionally biased region" description="Basic residues" evidence="1">
    <location>
        <begin position="27"/>
        <end position="37"/>
    </location>
</feature>
<dbReference type="AlphaFoldDB" id="A0A2B7ZN71"/>
<dbReference type="STRING" id="73230.A0A2B7ZN71"/>
<feature type="compositionally biased region" description="Low complexity" evidence="1">
    <location>
        <begin position="85"/>
        <end position="105"/>
    </location>
</feature>
<protein>
    <recommendedName>
        <fullName evidence="4">DUF1754-domain-containing protein</fullName>
    </recommendedName>
</protein>
<evidence type="ECO:0008006" key="4">
    <source>
        <dbReference type="Google" id="ProtNLM"/>
    </source>
</evidence>
<comment type="caution">
    <text evidence="2">The sequence shown here is derived from an EMBL/GenBank/DDBJ whole genome shotgun (WGS) entry which is preliminary data.</text>
</comment>
<sequence length="190" mass="20813">MAPASEYVSGGGKLKIKGAPVLDGRVGKKGKKKRKKEKEKEKEGGNGSNDEERDGGSTRPRMKSVEGEGESATAAPDGDGGGSRSGSRSVSRGVSEGVEKVVVGKTEAERRYEEARRKRLDERLKREGVKTHKERVEELNKYLSNLSEHHDMYVSPPPRGWCILRARYPTITAPPGISEMPIYLPPRITG</sequence>
<proteinExistence type="predicted"/>
<dbReference type="GO" id="GO:0005730">
    <property type="term" value="C:nucleolus"/>
    <property type="evidence" value="ECO:0007669"/>
    <property type="project" value="TreeGrafter"/>
</dbReference>
<feature type="region of interest" description="Disordered" evidence="1">
    <location>
        <begin position="1"/>
        <end position="120"/>
    </location>
</feature>
<dbReference type="VEuPathDB" id="FungiDB:EMCG_02903"/>